<gene>
    <name evidence="2" type="ORF">SAMD00023353_9300350</name>
</gene>
<dbReference type="Proteomes" id="UP000054516">
    <property type="component" value="Unassembled WGS sequence"/>
</dbReference>
<evidence type="ECO:0000313" key="2">
    <source>
        <dbReference type="EMBL" id="GAW27252.1"/>
    </source>
</evidence>
<reference evidence="2" key="1">
    <citation type="submission" date="2016-03" db="EMBL/GenBank/DDBJ databases">
        <title>Draft genome sequence of Rosellinia necatrix.</title>
        <authorList>
            <person name="Kanematsu S."/>
        </authorList>
    </citation>
    <scope>NUCLEOTIDE SEQUENCE [LARGE SCALE GENOMIC DNA]</scope>
    <source>
        <strain evidence="2">W97</strain>
    </source>
</reference>
<proteinExistence type="predicted"/>
<protein>
    <submittedName>
        <fullName evidence="2">Putative Pc18g03370 protein</fullName>
    </submittedName>
</protein>
<dbReference type="OMA" id="NQERTHE"/>
<evidence type="ECO:0000313" key="3">
    <source>
        <dbReference type="Proteomes" id="UP000054516"/>
    </source>
</evidence>
<accession>A0A1S8ABF5</accession>
<organism evidence="2">
    <name type="scientific">Rosellinia necatrix</name>
    <name type="common">White root-rot fungus</name>
    <dbReference type="NCBI Taxonomy" id="77044"/>
    <lineage>
        <taxon>Eukaryota</taxon>
        <taxon>Fungi</taxon>
        <taxon>Dikarya</taxon>
        <taxon>Ascomycota</taxon>
        <taxon>Pezizomycotina</taxon>
        <taxon>Sordariomycetes</taxon>
        <taxon>Xylariomycetidae</taxon>
        <taxon>Xylariales</taxon>
        <taxon>Xylariaceae</taxon>
        <taxon>Rosellinia</taxon>
    </lineage>
</organism>
<feature type="non-terminal residue" evidence="2">
    <location>
        <position position="1"/>
    </location>
</feature>
<feature type="compositionally biased region" description="Basic and acidic residues" evidence="1">
    <location>
        <begin position="61"/>
        <end position="74"/>
    </location>
</feature>
<dbReference type="OrthoDB" id="5397087at2759"/>
<dbReference type="STRING" id="77044.A0A1S8ABF5"/>
<name>A0A1S8ABF5_ROSNE</name>
<sequence length="80" mass="9156">TERSHEENQERAYIAASRRADRSLEARIQSAKMASDIHRKRTGRGLKVSQEIVLKEEMFARTDAPGERVRRDPDSNGYLG</sequence>
<dbReference type="EMBL" id="DF977538">
    <property type="protein sequence ID" value="GAW27252.1"/>
    <property type="molecule type" value="Genomic_DNA"/>
</dbReference>
<dbReference type="AlphaFoldDB" id="A0A1S8ABF5"/>
<feature type="region of interest" description="Disordered" evidence="1">
    <location>
        <begin position="61"/>
        <end position="80"/>
    </location>
</feature>
<keyword evidence="3" id="KW-1185">Reference proteome</keyword>
<evidence type="ECO:0000256" key="1">
    <source>
        <dbReference type="SAM" id="MobiDB-lite"/>
    </source>
</evidence>